<dbReference type="OrthoDB" id="346839at2759"/>
<dbReference type="PROSITE" id="PS50102">
    <property type="entry name" value="RRM"/>
    <property type="match status" value="1"/>
</dbReference>
<dbReference type="InterPro" id="IPR012677">
    <property type="entry name" value="Nucleotide-bd_a/b_plait_sf"/>
</dbReference>
<dbReference type="Proteomes" id="UP000076154">
    <property type="component" value="Unassembled WGS sequence"/>
</dbReference>
<dbReference type="GO" id="GO:0005634">
    <property type="term" value="C:nucleus"/>
    <property type="evidence" value="ECO:0007669"/>
    <property type="project" value="TreeGrafter"/>
</dbReference>
<evidence type="ECO:0000256" key="3">
    <source>
        <dbReference type="SAM" id="MobiDB-lite"/>
    </source>
</evidence>
<dbReference type="Gene3D" id="3.30.70.330">
    <property type="match status" value="1"/>
</dbReference>
<evidence type="ECO:0000259" key="4">
    <source>
        <dbReference type="PROSITE" id="PS50102"/>
    </source>
</evidence>
<dbReference type="STRING" id="39966.A0A369K359"/>
<feature type="region of interest" description="Disordered" evidence="3">
    <location>
        <begin position="1"/>
        <end position="47"/>
    </location>
</feature>
<dbReference type="InterPro" id="IPR000504">
    <property type="entry name" value="RRM_dom"/>
</dbReference>
<dbReference type="Pfam" id="PF13865">
    <property type="entry name" value="FoP_duplication"/>
    <property type="match status" value="1"/>
</dbReference>
<dbReference type="PANTHER" id="PTHR19965">
    <property type="entry name" value="RNA AND EXPORT FACTOR BINDING PROTEIN"/>
    <property type="match status" value="1"/>
</dbReference>
<dbReference type="InterPro" id="IPR035979">
    <property type="entry name" value="RBD_domain_sf"/>
</dbReference>
<dbReference type="GO" id="GO:0003729">
    <property type="term" value="F:mRNA binding"/>
    <property type="evidence" value="ECO:0007669"/>
    <property type="project" value="TreeGrafter"/>
</dbReference>
<proteinExistence type="predicted"/>
<dbReference type="AlphaFoldDB" id="A0A369K359"/>
<dbReference type="PANTHER" id="PTHR19965:SF35">
    <property type="entry name" value="RNA ANNEALING PROTEIN YRA1"/>
    <property type="match status" value="1"/>
</dbReference>
<dbReference type="FunCoup" id="A0A369K359">
    <property type="interactions" value="596"/>
</dbReference>
<feature type="compositionally biased region" description="Low complexity" evidence="3">
    <location>
        <begin position="158"/>
        <end position="173"/>
    </location>
</feature>
<sequence>MDKSLDDIISSKPRNARRGSSHRGSARSQVLGKPTISPAARVRANAPVTNGPKVAATAAAASPADKIIVSNLPTDVNEVQIRELFTQTVGPLREVTLHYDSAGRSKGVAAVQFSRKGDGNKAFQQYNNRLIDGKKPMKIEIVVAPVQPSLVSRVAPAAGAATPANGTAPRTGAGARGGRRRGGKAGGRKERPAKSVADLDAEMEDYTASNAPAAAATA</sequence>
<dbReference type="SMART" id="SM00360">
    <property type="entry name" value="RRM"/>
    <property type="match status" value="1"/>
</dbReference>
<evidence type="ECO:0000256" key="1">
    <source>
        <dbReference type="ARBA" id="ARBA00022884"/>
    </source>
</evidence>
<feature type="region of interest" description="Disordered" evidence="3">
    <location>
        <begin position="158"/>
        <end position="218"/>
    </location>
</feature>
<dbReference type="SMART" id="SM01218">
    <property type="entry name" value="FoP_duplication"/>
    <property type="match status" value="1"/>
</dbReference>
<keyword evidence="1 2" id="KW-0694">RNA-binding</keyword>
<protein>
    <submittedName>
        <fullName evidence="5">mRNA export protein mlo3</fullName>
    </submittedName>
</protein>
<evidence type="ECO:0000313" key="5">
    <source>
        <dbReference type="EMBL" id="RDB27920.1"/>
    </source>
</evidence>
<dbReference type="SUPFAM" id="SSF54928">
    <property type="entry name" value="RNA-binding domain, RBD"/>
    <property type="match status" value="1"/>
</dbReference>
<dbReference type="InterPro" id="IPR025715">
    <property type="entry name" value="FoP_C"/>
</dbReference>
<evidence type="ECO:0000313" key="6">
    <source>
        <dbReference type="Proteomes" id="UP000076154"/>
    </source>
</evidence>
<feature type="domain" description="RRM" evidence="4">
    <location>
        <begin position="65"/>
        <end position="144"/>
    </location>
</feature>
<comment type="caution">
    <text evidence="5">The sequence shown here is derived from an EMBL/GenBank/DDBJ whole genome shotgun (WGS) entry which is preliminary data.</text>
</comment>
<feature type="compositionally biased region" description="Basic residues" evidence="3">
    <location>
        <begin position="14"/>
        <end position="25"/>
    </location>
</feature>
<dbReference type="InParanoid" id="A0A369K359"/>
<dbReference type="EMBL" id="LUEZ02000013">
    <property type="protein sequence ID" value="RDB27920.1"/>
    <property type="molecule type" value="Genomic_DNA"/>
</dbReference>
<organism evidence="5 6">
    <name type="scientific">Hypsizygus marmoreus</name>
    <name type="common">White beech mushroom</name>
    <name type="synonym">Agaricus marmoreus</name>
    <dbReference type="NCBI Taxonomy" id="39966"/>
    <lineage>
        <taxon>Eukaryota</taxon>
        <taxon>Fungi</taxon>
        <taxon>Dikarya</taxon>
        <taxon>Basidiomycota</taxon>
        <taxon>Agaricomycotina</taxon>
        <taxon>Agaricomycetes</taxon>
        <taxon>Agaricomycetidae</taxon>
        <taxon>Agaricales</taxon>
        <taxon>Tricholomatineae</taxon>
        <taxon>Lyophyllaceae</taxon>
        <taxon>Hypsizygus</taxon>
    </lineage>
</organism>
<name>A0A369K359_HYPMA</name>
<feature type="compositionally biased region" description="Low complexity" evidence="3">
    <location>
        <begin position="208"/>
        <end position="218"/>
    </location>
</feature>
<dbReference type="InterPro" id="IPR051229">
    <property type="entry name" value="ALYREF_mRNA_export"/>
</dbReference>
<reference evidence="5" key="1">
    <citation type="submission" date="2018-04" db="EMBL/GenBank/DDBJ databases">
        <title>Whole genome sequencing of Hypsizygus marmoreus.</title>
        <authorList>
            <person name="Choi I.-G."/>
            <person name="Min B."/>
            <person name="Kim J.-G."/>
            <person name="Kim S."/>
            <person name="Oh Y.-L."/>
            <person name="Kong W.-S."/>
            <person name="Park H."/>
            <person name="Jeong J."/>
            <person name="Song E.-S."/>
        </authorList>
    </citation>
    <scope>NUCLEOTIDE SEQUENCE [LARGE SCALE GENOMIC DNA]</scope>
    <source>
        <strain evidence="5">51987-8</strain>
    </source>
</reference>
<keyword evidence="6" id="KW-1185">Reference proteome</keyword>
<accession>A0A369K359</accession>
<dbReference type="Pfam" id="PF00076">
    <property type="entry name" value="RRM_1"/>
    <property type="match status" value="1"/>
</dbReference>
<evidence type="ECO:0000256" key="2">
    <source>
        <dbReference type="PROSITE-ProRule" id="PRU00176"/>
    </source>
</evidence>
<gene>
    <name evidence="5" type="primary">mlo3_1</name>
    <name evidence="5" type="ORF">Hypma_002233</name>
</gene>